<evidence type="ECO:0000256" key="17">
    <source>
        <dbReference type="ARBA" id="ARBA00023211"/>
    </source>
</evidence>
<evidence type="ECO:0000256" key="3">
    <source>
        <dbReference type="ARBA" id="ARBA00001946"/>
    </source>
</evidence>
<organism evidence="27 28">
    <name type="scientific">Operophtera brumata</name>
    <name type="common">Winter moth</name>
    <name type="synonym">Phalaena brumata</name>
    <dbReference type="NCBI Taxonomy" id="104452"/>
    <lineage>
        <taxon>Eukaryota</taxon>
        <taxon>Metazoa</taxon>
        <taxon>Ecdysozoa</taxon>
        <taxon>Arthropoda</taxon>
        <taxon>Hexapoda</taxon>
        <taxon>Insecta</taxon>
        <taxon>Pterygota</taxon>
        <taxon>Neoptera</taxon>
        <taxon>Endopterygota</taxon>
        <taxon>Lepidoptera</taxon>
        <taxon>Glossata</taxon>
        <taxon>Ditrysia</taxon>
        <taxon>Geometroidea</taxon>
        <taxon>Geometridae</taxon>
        <taxon>Larentiinae</taxon>
        <taxon>Operophtera</taxon>
    </lineage>
</organism>
<dbReference type="InterPro" id="IPR001054">
    <property type="entry name" value="A/G_cyclase"/>
</dbReference>
<evidence type="ECO:0000256" key="21">
    <source>
        <dbReference type="ARBA" id="ARBA00081232"/>
    </source>
</evidence>
<keyword evidence="10" id="KW-0547">Nucleotide-binding</keyword>
<evidence type="ECO:0000256" key="10">
    <source>
        <dbReference type="ARBA" id="ARBA00022741"/>
    </source>
</evidence>
<protein>
    <recommendedName>
        <fullName evidence="19">Adenylate cyclase type 9</fullName>
        <ecNumber evidence="5">4.6.1.1</ecNumber>
    </recommendedName>
    <alternativeName>
        <fullName evidence="22">ATP pyrophosphate-lyase 9</fullName>
    </alternativeName>
    <alternativeName>
        <fullName evidence="20">Adenylate cyclase type IX</fullName>
    </alternativeName>
    <alternativeName>
        <fullName evidence="21">Adenylyl cyclase 9</fullName>
    </alternativeName>
</protein>
<dbReference type="GO" id="GO:0035556">
    <property type="term" value="P:intracellular signal transduction"/>
    <property type="evidence" value="ECO:0007669"/>
    <property type="project" value="InterPro"/>
</dbReference>
<dbReference type="STRING" id="104452.A0A0L7L9A9"/>
<evidence type="ECO:0000256" key="4">
    <source>
        <dbReference type="ARBA" id="ARBA00004651"/>
    </source>
</evidence>
<evidence type="ECO:0000256" key="9">
    <source>
        <dbReference type="ARBA" id="ARBA00022737"/>
    </source>
</evidence>
<keyword evidence="11" id="KW-0067">ATP-binding</keyword>
<name>A0A0L7L9A9_OPEBR</name>
<dbReference type="GO" id="GO:0007189">
    <property type="term" value="P:adenylate cyclase-activating G protein-coupled receptor signaling pathway"/>
    <property type="evidence" value="ECO:0007669"/>
    <property type="project" value="TreeGrafter"/>
</dbReference>
<comment type="similarity">
    <text evidence="23">Belongs to the adenylyl cyclase class-4/guanylyl cyclase family.</text>
</comment>
<evidence type="ECO:0000256" key="12">
    <source>
        <dbReference type="ARBA" id="ARBA00022842"/>
    </source>
</evidence>
<feature type="domain" description="Guanylate cyclase" evidence="26">
    <location>
        <begin position="1239"/>
        <end position="1379"/>
    </location>
</feature>
<comment type="cofactor">
    <cofactor evidence="3">
        <name>Mg(2+)</name>
        <dbReference type="ChEBI" id="CHEBI:18420"/>
    </cofactor>
</comment>
<dbReference type="PROSITE" id="PS00452">
    <property type="entry name" value="GUANYLATE_CYCLASE_1"/>
    <property type="match status" value="1"/>
</dbReference>
<evidence type="ECO:0000256" key="2">
    <source>
        <dbReference type="ARBA" id="ARBA00001936"/>
    </source>
</evidence>
<feature type="transmembrane region" description="Helical" evidence="25">
    <location>
        <begin position="1073"/>
        <end position="1093"/>
    </location>
</feature>
<feature type="transmembrane region" description="Helical" evidence="25">
    <location>
        <begin position="1030"/>
        <end position="1053"/>
    </location>
</feature>
<dbReference type="PANTHER" id="PTHR45627">
    <property type="entry name" value="ADENYLATE CYCLASE TYPE 1"/>
    <property type="match status" value="1"/>
</dbReference>
<keyword evidence="9" id="KW-0677">Repeat</keyword>
<evidence type="ECO:0000256" key="13">
    <source>
        <dbReference type="ARBA" id="ARBA00022989"/>
    </source>
</evidence>
<dbReference type="GO" id="GO:0005886">
    <property type="term" value="C:plasma membrane"/>
    <property type="evidence" value="ECO:0007669"/>
    <property type="project" value="UniProtKB-SubCell"/>
</dbReference>
<dbReference type="Proteomes" id="UP000037510">
    <property type="component" value="Unassembled WGS sequence"/>
</dbReference>
<keyword evidence="7 25" id="KW-0812">Transmembrane</keyword>
<dbReference type="Gene3D" id="3.30.70.1230">
    <property type="entry name" value="Nucleotide cyclase"/>
    <property type="match status" value="2"/>
</dbReference>
<evidence type="ECO:0000259" key="26">
    <source>
        <dbReference type="PROSITE" id="PS50125"/>
    </source>
</evidence>
<dbReference type="GO" id="GO:0004016">
    <property type="term" value="F:adenylate cyclase activity"/>
    <property type="evidence" value="ECO:0007669"/>
    <property type="project" value="UniProtKB-EC"/>
</dbReference>
<keyword evidence="28" id="KW-1185">Reference proteome</keyword>
<dbReference type="EMBL" id="JTDY01002176">
    <property type="protein sequence ID" value="KOB71949.1"/>
    <property type="molecule type" value="Genomic_DNA"/>
</dbReference>
<dbReference type="FunFam" id="3.30.70.1230:FF:000008">
    <property type="entry name" value="Adenylate cyclase type 9"/>
    <property type="match status" value="1"/>
</dbReference>
<comment type="caution">
    <text evidence="27">The sequence shown here is derived from an EMBL/GenBank/DDBJ whole genome shotgun (WGS) entry which is preliminary data.</text>
</comment>
<dbReference type="CDD" id="cd07302">
    <property type="entry name" value="CHD"/>
    <property type="match status" value="2"/>
</dbReference>
<reference evidence="27 28" key="1">
    <citation type="journal article" date="2015" name="Genome Biol. Evol.">
        <title>The genome of winter moth (Operophtera brumata) provides a genomic perspective on sexual dimorphism and phenology.</title>
        <authorList>
            <person name="Derks M.F."/>
            <person name="Smit S."/>
            <person name="Salis L."/>
            <person name="Schijlen E."/>
            <person name="Bossers A."/>
            <person name="Mateman C."/>
            <person name="Pijl A.S."/>
            <person name="de Ridder D."/>
            <person name="Groenen M.A."/>
            <person name="Visser M.E."/>
            <person name="Megens H.J."/>
        </authorList>
    </citation>
    <scope>NUCLEOTIDE SEQUENCE [LARGE SCALE GENOMIC DNA]</scope>
    <source>
        <strain evidence="27">WM2013NL</strain>
        <tissue evidence="27">Head and thorax</tissue>
    </source>
</reference>
<feature type="transmembrane region" description="Helical" evidence="25">
    <location>
        <begin position="125"/>
        <end position="146"/>
    </location>
</feature>
<feature type="transmembrane region" description="Helical" evidence="25">
    <location>
        <begin position="981"/>
        <end position="1001"/>
    </location>
</feature>
<dbReference type="GO" id="GO:0006171">
    <property type="term" value="P:cAMP biosynthetic process"/>
    <property type="evidence" value="ECO:0007669"/>
    <property type="project" value="UniProtKB-KW"/>
</dbReference>
<dbReference type="EC" id="4.6.1.1" evidence="5"/>
<feature type="transmembrane region" description="Helical" evidence="25">
    <location>
        <begin position="214"/>
        <end position="235"/>
    </location>
</feature>
<keyword evidence="14" id="KW-0115">cAMP biosynthesis</keyword>
<accession>A0A0L7L9A9</accession>
<comment type="cofactor">
    <cofactor evidence="2">
        <name>Mn(2+)</name>
        <dbReference type="ChEBI" id="CHEBI:29035"/>
    </cofactor>
</comment>
<keyword evidence="8" id="KW-0479">Metal-binding</keyword>
<keyword evidence="13 25" id="KW-1133">Transmembrane helix</keyword>
<keyword evidence="6" id="KW-1003">Cell membrane</keyword>
<dbReference type="PANTHER" id="PTHR45627:SF8">
    <property type="entry name" value="ADENYLATE CYCLASE TYPE 9"/>
    <property type="match status" value="1"/>
</dbReference>
<evidence type="ECO:0000256" key="22">
    <source>
        <dbReference type="ARBA" id="ARBA00081427"/>
    </source>
</evidence>
<keyword evidence="16" id="KW-0325">Glycoprotein</keyword>
<keyword evidence="17" id="KW-0464">Manganese</keyword>
<keyword evidence="12" id="KW-0460">Magnesium</keyword>
<dbReference type="InterPro" id="IPR018297">
    <property type="entry name" value="A/G_cyclase_CS"/>
</dbReference>
<evidence type="ECO:0000256" key="8">
    <source>
        <dbReference type="ARBA" id="ARBA00022723"/>
    </source>
</evidence>
<feature type="compositionally biased region" description="Basic and acidic residues" evidence="24">
    <location>
        <begin position="617"/>
        <end position="630"/>
    </location>
</feature>
<evidence type="ECO:0000256" key="20">
    <source>
        <dbReference type="ARBA" id="ARBA00081225"/>
    </source>
</evidence>
<dbReference type="SMART" id="SM00044">
    <property type="entry name" value="CYCc"/>
    <property type="match status" value="2"/>
</dbReference>
<evidence type="ECO:0000256" key="7">
    <source>
        <dbReference type="ARBA" id="ARBA00022692"/>
    </source>
</evidence>
<feature type="transmembrane region" description="Helical" evidence="25">
    <location>
        <begin position="1100"/>
        <end position="1117"/>
    </location>
</feature>
<feature type="transmembrane region" description="Helical" evidence="25">
    <location>
        <begin position="1158"/>
        <end position="1177"/>
    </location>
</feature>
<evidence type="ECO:0000256" key="19">
    <source>
        <dbReference type="ARBA" id="ARBA00070496"/>
    </source>
</evidence>
<feature type="domain" description="Guanylate cyclase" evidence="26">
    <location>
        <begin position="358"/>
        <end position="485"/>
    </location>
</feature>
<feature type="transmembrane region" description="Helical" evidence="25">
    <location>
        <begin position="158"/>
        <end position="178"/>
    </location>
</feature>
<dbReference type="PROSITE" id="PS50125">
    <property type="entry name" value="GUANYLATE_CYCLASE_2"/>
    <property type="match status" value="2"/>
</dbReference>
<feature type="transmembrane region" description="Helical" evidence="25">
    <location>
        <begin position="954"/>
        <end position="975"/>
    </location>
</feature>
<evidence type="ECO:0000313" key="27">
    <source>
        <dbReference type="EMBL" id="KOB71949.1"/>
    </source>
</evidence>
<sequence length="1430" mass="162744">MSAPTGCVTCSNGSQQLDSKHDGNCSEEEDAQIQMAPHVQAYLAQNNSTTNCCGLAIPIAFERAATGTWWNPRFDSEVLEGQYRSSSFRQIRLRFRFALLYILIFSISWFIYFVVLGLNGVTVKWPFLCSLFAGVVLITSVMLFVTFTNIYKVYTFKLSLVMALALCTLSLSLVTLTTQADSRPSHAADISQSGHFTMCVEILLIVYTLTPLPLFACVIIGILYSIAFEVLNIVLHLSEQEWQYPGMFVRILLQLCVHIIGVHIYLMTFVRMRGTFMKVGQSLLVRRQLEMEKQLKEKMIHSVMPPKLASWLMEEQVQESEPSLKPHNPFGPRSSNAGASDIKSLFRPFNMSCMDNVSILFADIVGFTRMSSKKGAEELVNILNDLFEKFDELCQLHGCEKISTLGDCYYCVSGCPEPRPDHATCCVEMGLGMIDAIQEFDRERGEGINMRVGVHTGTVLCGIVGTRRFKFDVWSNDVSFANKMESSGKPGRVHISEETSRFLEGSYVLEEGEEVFGHKTYFIEGRQLYSAYDRDHCLTPSNPVNLRLIISPAVSPQSVLSFNHSSAPVASKDSCLLGDEKHSKKPESSNFLSPGTFYFRNKASSLPSILDSDTELDEKRDKGYPDRTDSSSKSPTSVGSYGKYTNKLKNWKVPRFLRKHSDTPLHEMKKHEMSDKALHFIERDETANQLNNGYHQVPIVIESQDKSSRPVQCSSKLNIPISREVASFEKEIIDIRSYLSQSRSNMSPFARSSSYRSQYGRQNTIDVICRARSSTLATQGELIRPKDRRLNLPIPPHTFRPQDDAISLCPSVNSRKDSGIRSTSRRSSIQQQIFVLNHLATSQNDMMGHRVSGYYTSSQSSINELNRTRLPPPLNDQQVQSLQKLRKQSDLQLIRCVQDNARSGINYFVQPPLNRFTLFFKSLEMEQHYRDKAHRSDDCEDFPPTLTTSRFNTALDILVSALIFLAVTASIFILYNDWYYSVGWFVLFSLIEAVAMMLCVYRHYLKWKTKHDPIMVAAHLRKSIGAFRKLTSWLPWHFSGGLLISLPILVILINFSCENTTMTILRGDQSFYVYLLCLSIVHFCNFTQMNWLVKNTLMTLYAGLFLFFAVLCCHEANTQFLDSNSRLIPQTVANVNDTEWTVSNNTRTDDTMSMLNKMHLIELYLDVALLLILVWFLNREFEISYRLSFYSNVVANRDKQKVQNMRNQADWLLHNIIPRHVADQLKNTAKYSENHKDAGIIFASIVNFNEMYDESYLKGKEYLRVLNELIADFDELLERPQFRHVEKIKTIGSTFMAASGLNSDLRHASRGTHDHLYRLMDFALEMQKVVDNFNQDLLEFDFILRIGFNFGDVTAGVIGTSKLYYDIWGDAVNIASRMESTGVPKRIQVGEACIPVLSAKYDFEPRGSVYVKGKDNMNVYLVIAKKAVDT</sequence>
<dbReference type="Pfam" id="PF00211">
    <property type="entry name" value="Guanylate_cyc"/>
    <property type="match status" value="2"/>
</dbReference>
<gene>
    <name evidence="27" type="ORF">OBRU01_12934</name>
</gene>
<evidence type="ECO:0000256" key="5">
    <source>
        <dbReference type="ARBA" id="ARBA00012201"/>
    </source>
</evidence>
<evidence type="ECO:0000256" key="24">
    <source>
        <dbReference type="SAM" id="MobiDB-lite"/>
    </source>
</evidence>
<comment type="catalytic activity">
    <reaction evidence="1">
        <text>ATP = 3',5'-cyclic AMP + diphosphate</text>
        <dbReference type="Rhea" id="RHEA:15389"/>
        <dbReference type="ChEBI" id="CHEBI:30616"/>
        <dbReference type="ChEBI" id="CHEBI:33019"/>
        <dbReference type="ChEBI" id="CHEBI:58165"/>
        <dbReference type="EC" id="4.6.1.1"/>
    </reaction>
</comment>
<feature type="transmembrane region" description="Helical" evidence="25">
    <location>
        <begin position="98"/>
        <end position="119"/>
    </location>
</feature>
<keyword evidence="15 25" id="KW-0472">Membrane</keyword>
<dbReference type="InterPro" id="IPR029787">
    <property type="entry name" value="Nucleotide_cyclase"/>
</dbReference>
<comment type="subcellular location">
    <subcellularLocation>
        <location evidence="4">Cell membrane</location>
        <topology evidence="4">Multi-pass membrane protein</topology>
    </subcellularLocation>
</comment>
<evidence type="ECO:0000256" key="16">
    <source>
        <dbReference type="ARBA" id="ARBA00023180"/>
    </source>
</evidence>
<proteinExistence type="inferred from homology"/>
<dbReference type="GO" id="GO:0005524">
    <property type="term" value="F:ATP binding"/>
    <property type="evidence" value="ECO:0007669"/>
    <property type="project" value="UniProtKB-KW"/>
</dbReference>
<evidence type="ECO:0000313" key="28">
    <source>
        <dbReference type="Proteomes" id="UP000037510"/>
    </source>
</evidence>
<feature type="region of interest" description="Disordered" evidence="24">
    <location>
        <begin position="610"/>
        <end position="641"/>
    </location>
</feature>
<evidence type="ECO:0000256" key="6">
    <source>
        <dbReference type="ARBA" id="ARBA00022475"/>
    </source>
</evidence>
<evidence type="ECO:0000256" key="15">
    <source>
        <dbReference type="ARBA" id="ARBA00023136"/>
    </source>
</evidence>
<evidence type="ECO:0000256" key="25">
    <source>
        <dbReference type="SAM" id="Phobius"/>
    </source>
</evidence>
<dbReference type="GO" id="GO:0046872">
    <property type="term" value="F:metal ion binding"/>
    <property type="evidence" value="ECO:0007669"/>
    <property type="project" value="UniProtKB-KW"/>
</dbReference>
<dbReference type="SUPFAM" id="SSF55073">
    <property type="entry name" value="Nucleotide cyclase"/>
    <property type="match status" value="2"/>
</dbReference>
<evidence type="ECO:0000256" key="1">
    <source>
        <dbReference type="ARBA" id="ARBA00001593"/>
    </source>
</evidence>
<evidence type="ECO:0000256" key="14">
    <source>
        <dbReference type="ARBA" id="ARBA00022998"/>
    </source>
</evidence>
<dbReference type="FunFam" id="3.30.70.1230:FF:000014">
    <property type="entry name" value="adenylate cyclase type 9"/>
    <property type="match status" value="1"/>
</dbReference>
<evidence type="ECO:0000256" key="11">
    <source>
        <dbReference type="ARBA" id="ARBA00022840"/>
    </source>
</evidence>
<evidence type="ECO:0000256" key="18">
    <source>
        <dbReference type="ARBA" id="ARBA00023239"/>
    </source>
</evidence>
<keyword evidence="18 23" id="KW-0456">Lyase</keyword>
<feature type="transmembrane region" description="Helical" evidence="25">
    <location>
        <begin position="247"/>
        <end position="268"/>
    </location>
</feature>
<evidence type="ECO:0000256" key="23">
    <source>
        <dbReference type="RuleBase" id="RU000405"/>
    </source>
</evidence>
<dbReference type="Gene3D" id="6.10.250.780">
    <property type="match status" value="1"/>
</dbReference>